<dbReference type="EMBL" id="JAFJZO010000028">
    <property type="protein sequence ID" value="KAG5500496.1"/>
    <property type="molecule type" value="Genomic_DNA"/>
</dbReference>
<sequence>MHRHSAGVPACLRCGLSTMRLSFAVSPSSIAKDVLPASFMFLPSPSLMTTRSGLQYALRHCSTKPPPSSSPCSSSMASSVSHGSGDVLNYAPWEVRALVLPLLPKEAPNTEDGAAGPAVKRGHQSWPTQVQQQLPRALRQFLERESCSKSRTNTSQLSEGSGPHGAQCALTQYMLRHFPEDVVLLPSGHLAVRLPRDPVAPRQASASGLGSAPTNADVPVPRDTAAMPSPASAATLIDVSKTLELSAASPAQQAAAPNTALPPPPLSPRTSTSKPRSSSNTSAIRTDSMTPPPPPVPQGNSWRYNNGGTLAMVPGGGLMPPRISFGGAGASDTSLDPTSAGSSQVGEPPSGAPPPLRSTLQVMDALVQYIPTFFISIDAIEPTLPSEIQQLYADISLRFYLKRFRHYIDTRATHGSVEVRLRADFDHPQRGYADARFAVGGFGSVGGAQSLRRPPRNSEANLVGLVAPQVPKEYTSLADVLQEIAPIISRHPAFDPRLGVTGLLGKYPEYFQMAQGKLRARPYRVAPNSLDDHDAATSPLPSIFAKVLAVVDEAAVGKNYGVEEEKKAAAVSTGRLYSLLTQAEKVQVKNQCRSFPTFLRLHGKEIVVSIDKMKVYKFLPEYEACVDTLMDERLRSYSLRPDDPVLKIPVEMAPETNADWAVRELYDALPLMQCAELDEVLSLVPPAVRDALPQDLAAVQAVLDQYPEYFTTWPYPDDPSIIVVQRAKVDQPNFEKTEIVRMVLPLIPQGGTTIASLRTRVPLALQRYFSRHGTLATLRSMKEVFAIAGDRIVRLV</sequence>
<feature type="region of interest" description="Disordered" evidence="1">
    <location>
        <begin position="107"/>
        <end position="164"/>
    </location>
</feature>
<accession>A0A836L6B6</accession>
<name>A0A836L6B6_9TRYP</name>
<dbReference type="OrthoDB" id="246619at2759"/>
<feature type="compositionally biased region" description="Polar residues" evidence="1">
    <location>
        <begin position="125"/>
        <end position="134"/>
    </location>
</feature>
<gene>
    <name evidence="2" type="ORF">JKF63_03590</name>
</gene>
<feature type="compositionally biased region" description="Polar residues" evidence="1">
    <location>
        <begin position="331"/>
        <end position="345"/>
    </location>
</feature>
<comment type="caution">
    <text evidence="2">The sequence shown here is derived from an EMBL/GenBank/DDBJ whole genome shotgun (WGS) entry which is preliminary data.</text>
</comment>
<reference evidence="2 3" key="1">
    <citation type="submission" date="2021-02" db="EMBL/GenBank/DDBJ databases">
        <title>Porcisia hertigi Genome sequencing and assembly.</title>
        <authorList>
            <person name="Almutairi H."/>
            <person name="Gatherer D."/>
        </authorList>
    </citation>
    <scope>NUCLEOTIDE SEQUENCE [LARGE SCALE GENOMIC DNA]</scope>
    <source>
        <strain evidence="2 3">C119</strain>
    </source>
</reference>
<feature type="compositionally biased region" description="Polar residues" evidence="1">
    <location>
        <begin position="298"/>
        <end position="308"/>
    </location>
</feature>
<feature type="region of interest" description="Disordered" evidence="1">
    <location>
        <begin position="200"/>
        <end position="231"/>
    </location>
</feature>
<feature type="compositionally biased region" description="Polar residues" evidence="1">
    <location>
        <begin position="204"/>
        <end position="214"/>
    </location>
</feature>
<dbReference type="Proteomes" id="UP000674318">
    <property type="component" value="Chromosome 28"/>
</dbReference>
<feature type="region of interest" description="Disordered" evidence="1">
    <location>
        <begin position="248"/>
        <end position="357"/>
    </location>
</feature>
<proteinExistence type="predicted"/>
<feature type="compositionally biased region" description="Low complexity" evidence="1">
    <location>
        <begin position="248"/>
        <end position="259"/>
    </location>
</feature>
<feature type="compositionally biased region" description="Polar residues" evidence="1">
    <location>
        <begin position="149"/>
        <end position="159"/>
    </location>
</feature>
<dbReference type="RefSeq" id="XP_067755830.1">
    <property type="nucleotide sequence ID" value="XM_067899591.1"/>
</dbReference>
<dbReference type="AlphaFoldDB" id="A0A836L6B6"/>
<keyword evidence="3" id="KW-1185">Reference proteome</keyword>
<evidence type="ECO:0000256" key="1">
    <source>
        <dbReference type="SAM" id="MobiDB-lite"/>
    </source>
</evidence>
<evidence type="ECO:0000313" key="2">
    <source>
        <dbReference type="EMBL" id="KAG5500496.1"/>
    </source>
</evidence>
<evidence type="ECO:0000313" key="3">
    <source>
        <dbReference type="Proteomes" id="UP000674318"/>
    </source>
</evidence>
<dbReference type="GeneID" id="94289668"/>
<organism evidence="2 3">
    <name type="scientific">Porcisia hertigi</name>
    <dbReference type="NCBI Taxonomy" id="2761500"/>
    <lineage>
        <taxon>Eukaryota</taxon>
        <taxon>Discoba</taxon>
        <taxon>Euglenozoa</taxon>
        <taxon>Kinetoplastea</taxon>
        <taxon>Metakinetoplastina</taxon>
        <taxon>Trypanosomatida</taxon>
        <taxon>Trypanosomatidae</taxon>
        <taxon>Leishmaniinae</taxon>
        <taxon>Porcisia</taxon>
    </lineage>
</organism>
<dbReference type="KEGG" id="phet:94289668"/>
<protein>
    <submittedName>
        <fullName evidence="2">Uncharacterized protein</fullName>
    </submittedName>
</protein>
<feature type="compositionally biased region" description="Low complexity" evidence="1">
    <location>
        <begin position="268"/>
        <end position="283"/>
    </location>
</feature>